<dbReference type="PANTHER" id="PTHR42748">
    <property type="entry name" value="NITROGEN METABOLITE REPRESSION PROTEIN NMRA FAMILY MEMBER"/>
    <property type="match status" value="1"/>
</dbReference>
<proteinExistence type="inferred from homology"/>
<name>A0AAD7G3N2_MYCRO</name>
<accession>A0AAD7G3N2</accession>
<dbReference type="Gene3D" id="3.40.50.720">
    <property type="entry name" value="NAD(P)-binding Rossmann-like Domain"/>
    <property type="match status" value="1"/>
</dbReference>
<evidence type="ECO:0000256" key="3">
    <source>
        <dbReference type="ARBA" id="ARBA00023002"/>
    </source>
</evidence>
<dbReference type="Pfam" id="PF05368">
    <property type="entry name" value="NmrA"/>
    <property type="match status" value="1"/>
</dbReference>
<evidence type="ECO:0000256" key="1">
    <source>
        <dbReference type="ARBA" id="ARBA00006328"/>
    </source>
</evidence>
<sequence length="160" mass="17456">MSGIPKSFLPTPTLKARARSRRGKNLVDAAKKVRVKFLIWSSLPNVAKETKRKYTHVYHADNKSVTGDYLRASGVPHAVLLTGWFADNLWKIGSLQKTDTGYTIPIPKYGPEDTVRDLAAAIAAVLKKEVTFTPVETAGMAALDGIVKLGACLHVTHHPP</sequence>
<dbReference type="InterPro" id="IPR036291">
    <property type="entry name" value="NAD(P)-bd_dom_sf"/>
</dbReference>
<dbReference type="PANTHER" id="PTHR42748:SF30">
    <property type="entry name" value="NMRA-LIKE DOMAIN-CONTAINING PROTEIN"/>
    <property type="match status" value="1"/>
</dbReference>
<dbReference type="Proteomes" id="UP001221757">
    <property type="component" value="Unassembled WGS sequence"/>
</dbReference>
<comment type="similarity">
    <text evidence="1">Belongs to the NmrA-type oxidoreductase family.</text>
</comment>
<dbReference type="GO" id="GO:0016491">
    <property type="term" value="F:oxidoreductase activity"/>
    <property type="evidence" value="ECO:0007669"/>
    <property type="project" value="UniProtKB-KW"/>
</dbReference>
<evidence type="ECO:0000313" key="6">
    <source>
        <dbReference type="Proteomes" id="UP001221757"/>
    </source>
</evidence>
<comment type="caution">
    <text evidence="5">The sequence shown here is derived from an EMBL/GenBank/DDBJ whole genome shotgun (WGS) entry which is preliminary data.</text>
</comment>
<keyword evidence="3" id="KW-0560">Oxidoreductase</keyword>
<evidence type="ECO:0000259" key="4">
    <source>
        <dbReference type="Pfam" id="PF05368"/>
    </source>
</evidence>
<dbReference type="EMBL" id="JARKIE010000304">
    <property type="protein sequence ID" value="KAJ7655963.1"/>
    <property type="molecule type" value="Genomic_DNA"/>
</dbReference>
<keyword evidence="2" id="KW-0521">NADP</keyword>
<reference evidence="5" key="1">
    <citation type="submission" date="2023-03" db="EMBL/GenBank/DDBJ databases">
        <title>Massive genome expansion in bonnet fungi (Mycena s.s.) driven by repeated elements and novel gene families across ecological guilds.</title>
        <authorList>
            <consortium name="Lawrence Berkeley National Laboratory"/>
            <person name="Harder C.B."/>
            <person name="Miyauchi S."/>
            <person name="Viragh M."/>
            <person name="Kuo A."/>
            <person name="Thoen E."/>
            <person name="Andreopoulos B."/>
            <person name="Lu D."/>
            <person name="Skrede I."/>
            <person name="Drula E."/>
            <person name="Henrissat B."/>
            <person name="Morin E."/>
            <person name="Kohler A."/>
            <person name="Barry K."/>
            <person name="LaButti K."/>
            <person name="Morin E."/>
            <person name="Salamov A."/>
            <person name="Lipzen A."/>
            <person name="Mereny Z."/>
            <person name="Hegedus B."/>
            <person name="Baldrian P."/>
            <person name="Stursova M."/>
            <person name="Weitz H."/>
            <person name="Taylor A."/>
            <person name="Grigoriev I.V."/>
            <person name="Nagy L.G."/>
            <person name="Martin F."/>
            <person name="Kauserud H."/>
        </authorList>
    </citation>
    <scope>NUCLEOTIDE SEQUENCE</scope>
    <source>
        <strain evidence="5">CBHHK067</strain>
    </source>
</reference>
<dbReference type="InterPro" id="IPR008030">
    <property type="entry name" value="NmrA-like"/>
</dbReference>
<evidence type="ECO:0000313" key="5">
    <source>
        <dbReference type="EMBL" id="KAJ7655963.1"/>
    </source>
</evidence>
<dbReference type="InterPro" id="IPR051164">
    <property type="entry name" value="NmrA-like_oxidored"/>
</dbReference>
<organism evidence="5 6">
    <name type="scientific">Mycena rosella</name>
    <name type="common">Pink bonnet</name>
    <name type="synonym">Agaricus rosellus</name>
    <dbReference type="NCBI Taxonomy" id="1033263"/>
    <lineage>
        <taxon>Eukaryota</taxon>
        <taxon>Fungi</taxon>
        <taxon>Dikarya</taxon>
        <taxon>Basidiomycota</taxon>
        <taxon>Agaricomycotina</taxon>
        <taxon>Agaricomycetes</taxon>
        <taxon>Agaricomycetidae</taxon>
        <taxon>Agaricales</taxon>
        <taxon>Marasmiineae</taxon>
        <taxon>Mycenaceae</taxon>
        <taxon>Mycena</taxon>
    </lineage>
</organism>
<dbReference type="AlphaFoldDB" id="A0AAD7G3N2"/>
<dbReference type="SUPFAM" id="SSF51735">
    <property type="entry name" value="NAD(P)-binding Rossmann-fold domains"/>
    <property type="match status" value="1"/>
</dbReference>
<evidence type="ECO:0000256" key="2">
    <source>
        <dbReference type="ARBA" id="ARBA00022857"/>
    </source>
</evidence>
<keyword evidence="6" id="KW-1185">Reference proteome</keyword>
<gene>
    <name evidence="5" type="ORF">B0H17DRAFT_1213884</name>
</gene>
<feature type="domain" description="NmrA-like" evidence="4">
    <location>
        <begin position="15"/>
        <end position="130"/>
    </location>
</feature>
<protein>
    <recommendedName>
        <fullName evidence="4">NmrA-like domain-containing protein</fullName>
    </recommendedName>
</protein>
<dbReference type="GO" id="GO:0005634">
    <property type="term" value="C:nucleus"/>
    <property type="evidence" value="ECO:0007669"/>
    <property type="project" value="TreeGrafter"/>
</dbReference>